<evidence type="ECO:0000256" key="7">
    <source>
        <dbReference type="RuleBase" id="RU361187"/>
    </source>
</evidence>
<keyword evidence="3 7" id="KW-0378">Hydrolase</keyword>
<evidence type="ECO:0000256" key="3">
    <source>
        <dbReference type="ARBA" id="ARBA00022801"/>
    </source>
</evidence>
<keyword evidence="4" id="KW-0119">Carbohydrate metabolism</keyword>
<feature type="site" description="Important for catalytic activity, responsible for pKa modulation of the active site Glu and correct orientation of both the proton donor and substrate" evidence="6">
    <location>
        <position position="134"/>
    </location>
</feature>
<dbReference type="Pfam" id="PF04616">
    <property type="entry name" value="Glyco_hydro_43"/>
    <property type="match status" value="1"/>
</dbReference>
<reference evidence="9 10" key="2">
    <citation type="submission" date="2016-08" db="EMBL/GenBank/DDBJ databases">
        <authorList>
            <person name="Seilhamer J.J."/>
        </authorList>
    </citation>
    <scope>NUCLEOTIDE SEQUENCE [LARGE SCALE GENOMIC DNA]</scope>
    <source>
        <strain evidence="9 10">NML150140-1</strain>
    </source>
</reference>
<evidence type="ECO:0000313" key="10">
    <source>
        <dbReference type="Proteomes" id="UP000094271"/>
    </source>
</evidence>
<dbReference type="CDD" id="cd18827">
    <property type="entry name" value="GH43_XlnD-like"/>
    <property type="match status" value="1"/>
</dbReference>
<reference evidence="8 11" key="1">
    <citation type="submission" date="2016-08" db="EMBL/GenBank/DDBJ databases">
        <title>Characterization of Isolates of Eisenbergiella tayi Derived from Blood Cultures, Using Whole Genome Sequencing.</title>
        <authorList>
            <person name="Bernier A.-M."/>
            <person name="Burdz T."/>
            <person name="Wiebe D."/>
            <person name="Bernard K."/>
        </authorList>
    </citation>
    <scope>NUCLEOTIDE SEQUENCE [LARGE SCALE GENOMIC DNA]</scope>
    <source>
        <strain evidence="8 11">NML120146</strain>
    </source>
</reference>
<dbReference type="Proteomes" id="UP000094271">
    <property type="component" value="Unassembled WGS sequence"/>
</dbReference>
<dbReference type="EMBL" id="MEHA01000002">
    <property type="protein sequence ID" value="ODR55196.1"/>
    <property type="molecule type" value="Genomic_DNA"/>
</dbReference>
<keyword evidence="2" id="KW-0858">Xylan degradation</keyword>
<dbReference type="InterPro" id="IPR052176">
    <property type="entry name" value="Glycosyl_Hydrlase_43_Enz"/>
</dbReference>
<evidence type="ECO:0000256" key="1">
    <source>
        <dbReference type="ARBA" id="ARBA00009865"/>
    </source>
</evidence>
<keyword evidence="2" id="KW-0624">Polysaccharide degradation</keyword>
<name>A0A1E3UNC6_9FIRM</name>
<comment type="caution">
    <text evidence="9">The sequence shown here is derived from an EMBL/GenBank/DDBJ whole genome shotgun (WGS) entry which is preliminary data.</text>
</comment>
<protein>
    <submittedName>
        <fullName evidence="9">Arabinan endo-1,5-alpha-L-arabinosidase</fullName>
    </submittedName>
</protein>
<dbReference type="InterPro" id="IPR006710">
    <property type="entry name" value="Glyco_hydro_43"/>
</dbReference>
<evidence type="ECO:0000313" key="8">
    <source>
        <dbReference type="EMBL" id="ODR50128.1"/>
    </source>
</evidence>
<organism evidence="9 10">
    <name type="scientific">Eisenbergiella tayi</name>
    <dbReference type="NCBI Taxonomy" id="1432052"/>
    <lineage>
        <taxon>Bacteria</taxon>
        <taxon>Bacillati</taxon>
        <taxon>Bacillota</taxon>
        <taxon>Clostridia</taxon>
        <taxon>Lachnospirales</taxon>
        <taxon>Lachnospiraceae</taxon>
        <taxon>Eisenbergiella</taxon>
    </lineage>
</organism>
<keyword evidence="11" id="KW-1185">Reference proteome</keyword>
<dbReference type="Proteomes" id="UP000094869">
    <property type="component" value="Unassembled WGS sequence"/>
</dbReference>
<comment type="similarity">
    <text evidence="1 7">Belongs to the glycosyl hydrolase 43 family.</text>
</comment>
<dbReference type="GO" id="GO:0045493">
    <property type="term" value="P:xylan catabolic process"/>
    <property type="evidence" value="ECO:0007669"/>
    <property type="project" value="UniProtKB-KW"/>
</dbReference>
<evidence type="ECO:0000313" key="9">
    <source>
        <dbReference type="EMBL" id="ODR55196.1"/>
    </source>
</evidence>
<evidence type="ECO:0000256" key="2">
    <source>
        <dbReference type="ARBA" id="ARBA00022651"/>
    </source>
</evidence>
<dbReference type="GO" id="GO:0004553">
    <property type="term" value="F:hydrolase activity, hydrolyzing O-glycosyl compounds"/>
    <property type="evidence" value="ECO:0007669"/>
    <property type="project" value="InterPro"/>
</dbReference>
<dbReference type="PANTHER" id="PTHR43772:SF2">
    <property type="entry name" value="PUTATIVE (AFU_ORTHOLOGUE AFUA_2G04480)-RELATED"/>
    <property type="match status" value="1"/>
</dbReference>
<dbReference type="OrthoDB" id="9801455at2"/>
<gene>
    <name evidence="9" type="ORF">BEI59_04605</name>
    <name evidence="8" type="ORF">BEI63_23870</name>
</gene>
<evidence type="ECO:0000256" key="6">
    <source>
        <dbReference type="PIRSR" id="PIRSR606710-2"/>
    </source>
</evidence>
<evidence type="ECO:0000256" key="5">
    <source>
        <dbReference type="ARBA" id="ARBA00023295"/>
    </source>
</evidence>
<dbReference type="RefSeq" id="WP_069410860.1">
    <property type="nucleotide sequence ID" value="NZ_DAWDRA010000503.1"/>
</dbReference>
<dbReference type="Gene3D" id="2.115.10.20">
    <property type="entry name" value="Glycosyl hydrolase domain, family 43"/>
    <property type="match status" value="1"/>
</dbReference>
<dbReference type="InterPro" id="IPR023296">
    <property type="entry name" value="Glyco_hydro_beta-prop_sf"/>
</dbReference>
<evidence type="ECO:0000313" key="11">
    <source>
        <dbReference type="Proteomes" id="UP000094869"/>
    </source>
</evidence>
<accession>A0A1E3UNC6</accession>
<dbReference type="AlphaFoldDB" id="A0A1E3UNC6"/>
<evidence type="ECO:0000256" key="4">
    <source>
        <dbReference type="ARBA" id="ARBA00023277"/>
    </source>
</evidence>
<sequence>METIKNPLVAGWYADPEARFYEGKYWIYVTRSATDYKKQTNLDAFSSVDGIRWTKHEGIIRMEDFPYVTQAVWAPTILRKDGKYYLIFASNDIHRNEEPGGIEIAEADRPEGPFRSMLGRPLIDRFIYGAQPIDAHLFGDEDGRIYLYYGGWGHCNIAEMSPEMNGFIRNKEGNLFKEITPPGYVEGPCMMKYDGTYFLMWSSGNWTDGTYCVNYCSASSPWGPFQKTETILEAQEGIADGPGHNGYLEDNKNNKLYIVYHRRYIGDKEPGHRVLCMDRMEIENGRILPIIMT</sequence>
<proteinExistence type="inferred from homology"/>
<dbReference type="PANTHER" id="PTHR43772">
    <property type="entry name" value="ENDO-1,4-BETA-XYLANASE"/>
    <property type="match status" value="1"/>
</dbReference>
<dbReference type="EMBL" id="MEHD01000036">
    <property type="protein sequence ID" value="ODR50128.1"/>
    <property type="molecule type" value="Genomic_DNA"/>
</dbReference>
<dbReference type="SUPFAM" id="SSF75005">
    <property type="entry name" value="Arabinanase/levansucrase/invertase"/>
    <property type="match status" value="1"/>
</dbReference>
<keyword evidence="5 7" id="KW-0326">Glycosidase</keyword>